<organism evidence="1 2">
    <name type="scientific">Neofusicoccum parvum</name>
    <dbReference type="NCBI Taxonomy" id="310453"/>
    <lineage>
        <taxon>Eukaryota</taxon>
        <taxon>Fungi</taxon>
        <taxon>Dikarya</taxon>
        <taxon>Ascomycota</taxon>
        <taxon>Pezizomycotina</taxon>
        <taxon>Dothideomycetes</taxon>
        <taxon>Dothideomycetes incertae sedis</taxon>
        <taxon>Botryosphaeriales</taxon>
        <taxon>Botryosphaeriaceae</taxon>
        <taxon>Neofusicoccum</taxon>
    </lineage>
</organism>
<name>A0ACB5SPX2_9PEZI</name>
<accession>A0ACB5SPX2</accession>
<reference evidence="1" key="1">
    <citation type="submission" date="2024-09" db="EMBL/GenBank/DDBJ databases">
        <title>Draft Genome Sequences of Neofusicoccum parvum.</title>
        <authorList>
            <person name="Ashida A."/>
            <person name="Camagna M."/>
            <person name="Tanaka A."/>
            <person name="Takemoto D."/>
        </authorList>
    </citation>
    <scope>NUCLEOTIDE SEQUENCE</scope>
    <source>
        <strain evidence="1">PPO83</strain>
    </source>
</reference>
<sequence>MSTPTSQYFPQYKPSLIAAIAVIVAFAVITVIHFAQIIRNRTFYFIPFALGGVCEIVGYIGRSIAAAEYPDCSKLPYILNTIFPLMAPAQFSAAMYMVLGHIVQKTGREELALVRASWRTKIFLLGDVLSGVAQAIGGIMLSKASSKSEVERGESFISIGLIIQLAFFCLFLVVSAHYDFQLRNNPTDASWIFDWQTHLGVLYFSGGLILLRTIFRVIEYIQGDDGELRSSEVYIYLFDAALMLAAMLVFNFKHPSSLVVEIRGLGPENAEATESNVFLIPERGIKMNSVGERSVASS</sequence>
<proteinExistence type="predicted"/>
<comment type="caution">
    <text evidence="1">The sequence shown here is derived from an EMBL/GenBank/DDBJ whole genome shotgun (WGS) entry which is preliminary data.</text>
</comment>
<dbReference type="EMBL" id="BSXG01000173">
    <property type="protein sequence ID" value="GME51236.1"/>
    <property type="molecule type" value="Genomic_DNA"/>
</dbReference>
<keyword evidence="2" id="KW-1185">Reference proteome</keyword>
<protein>
    <submittedName>
        <fullName evidence="1">Rta-like protein</fullName>
    </submittedName>
</protein>
<evidence type="ECO:0000313" key="1">
    <source>
        <dbReference type="EMBL" id="GME51236.1"/>
    </source>
</evidence>
<gene>
    <name evidence="1" type="primary">g5419</name>
    <name evidence="1" type="ORF">NpPPO83_00005419</name>
</gene>
<evidence type="ECO:0000313" key="2">
    <source>
        <dbReference type="Proteomes" id="UP001165186"/>
    </source>
</evidence>
<dbReference type="Proteomes" id="UP001165186">
    <property type="component" value="Unassembled WGS sequence"/>
</dbReference>